<evidence type="ECO:0000256" key="2">
    <source>
        <dbReference type="ARBA" id="ARBA00023027"/>
    </source>
</evidence>
<dbReference type="SUPFAM" id="SSF51735">
    <property type="entry name" value="NAD(P)-binding Rossmann-fold domains"/>
    <property type="match status" value="1"/>
</dbReference>
<gene>
    <name evidence="4" type="ORF">OCL06_12680</name>
</gene>
<dbReference type="Proteomes" id="UP001209257">
    <property type="component" value="Unassembled WGS sequence"/>
</dbReference>
<name>A0ABT2VRB6_9ALTE</name>
<evidence type="ECO:0000313" key="4">
    <source>
        <dbReference type="EMBL" id="MCU7555443.1"/>
    </source>
</evidence>
<sequence>MPASPLSVTILSRDASEFCALLTQHSPGLLIVDQHSDQVADIDPKRISVLLADPDLAAEIVPHCPHLQWCQSTWAGNAPLLAQPKQDYVLTGVKNIFGEQMREYVFAHLLYYSREIARFQALQRAPGPERWMQPPTASLAGQTLAILGAGSIAAALVPVAQALGMTVIGLNRNGTPVEGYQRTYSLAQKCELAAQADAVVNLLPDTPATRNVIEESFLRALPSHAVLINAGRGAAIDDEALLDALDKDRLRGAVLDVFRTEPLPAEHPYWAHPKVLVTQHTAAISHPSDVADIFLDNAQRYYQRQPLQYVLDFNKGY</sequence>
<evidence type="ECO:0000256" key="1">
    <source>
        <dbReference type="ARBA" id="ARBA00023002"/>
    </source>
</evidence>
<keyword evidence="2" id="KW-0520">NAD</keyword>
<dbReference type="Gene3D" id="3.40.50.720">
    <property type="entry name" value="NAD(P)-binding Rossmann-like Domain"/>
    <property type="match status" value="2"/>
</dbReference>
<comment type="caution">
    <text evidence="4">The sequence shown here is derived from an EMBL/GenBank/DDBJ whole genome shotgun (WGS) entry which is preliminary data.</text>
</comment>
<dbReference type="CDD" id="cd05300">
    <property type="entry name" value="2-Hacid_dh_1"/>
    <property type="match status" value="1"/>
</dbReference>
<evidence type="ECO:0000313" key="5">
    <source>
        <dbReference type="Proteomes" id="UP001209257"/>
    </source>
</evidence>
<keyword evidence="5" id="KW-1185">Reference proteome</keyword>
<accession>A0ABT2VRB6</accession>
<proteinExistence type="predicted"/>
<organism evidence="4 5">
    <name type="scientific">Alteromonas salexigens</name>
    <dbReference type="NCBI Taxonomy" id="2982530"/>
    <lineage>
        <taxon>Bacteria</taxon>
        <taxon>Pseudomonadati</taxon>
        <taxon>Pseudomonadota</taxon>
        <taxon>Gammaproteobacteria</taxon>
        <taxon>Alteromonadales</taxon>
        <taxon>Alteromonadaceae</taxon>
        <taxon>Alteromonas/Salinimonas group</taxon>
        <taxon>Alteromonas</taxon>
    </lineage>
</organism>
<reference evidence="5" key="1">
    <citation type="submission" date="2023-07" db="EMBL/GenBank/DDBJ databases">
        <title>Study on multiphase classification of strain Alteromonas salexigens isolated from the Yellow Sea.</title>
        <authorList>
            <person name="Sun L."/>
        </authorList>
    </citation>
    <scope>NUCLEOTIDE SEQUENCE [LARGE SCALE GENOMIC DNA]</scope>
    <source>
        <strain evidence="5">ASW11-19</strain>
    </source>
</reference>
<evidence type="ECO:0000259" key="3">
    <source>
        <dbReference type="Pfam" id="PF02826"/>
    </source>
</evidence>
<protein>
    <submittedName>
        <fullName evidence="4">D-2-hydroxyacid dehydrogenase</fullName>
    </submittedName>
</protein>
<dbReference type="EMBL" id="JAOTJC010000011">
    <property type="protein sequence ID" value="MCU7555443.1"/>
    <property type="molecule type" value="Genomic_DNA"/>
</dbReference>
<dbReference type="InterPro" id="IPR006140">
    <property type="entry name" value="D-isomer_DH_NAD-bd"/>
</dbReference>
<dbReference type="PANTHER" id="PTHR43333:SF1">
    <property type="entry name" value="D-ISOMER SPECIFIC 2-HYDROXYACID DEHYDROGENASE NAD-BINDING DOMAIN-CONTAINING PROTEIN"/>
    <property type="match status" value="1"/>
</dbReference>
<feature type="domain" description="D-isomer specific 2-hydroxyacid dehydrogenase NAD-binding" evidence="3">
    <location>
        <begin position="107"/>
        <end position="282"/>
    </location>
</feature>
<dbReference type="InterPro" id="IPR036291">
    <property type="entry name" value="NAD(P)-bd_dom_sf"/>
</dbReference>
<keyword evidence="1" id="KW-0560">Oxidoreductase</keyword>
<dbReference type="PANTHER" id="PTHR43333">
    <property type="entry name" value="2-HACID_DH_C DOMAIN-CONTAINING PROTEIN"/>
    <property type="match status" value="1"/>
</dbReference>
<dbReference type="Pfam" id="PF02826">
    <property type="entry name" value="2-Hacid_dh_C"/>
    <property type="match status" value="1"/>
</dbReference>